<keyword evidence="7" id="KW-1185">Reference proteome</keyword>
<dbReference type="SUPFAM" id="SSF46785">
    <property type="entry name" value="Winged helix' DNA-binding domain"/>
    <property type="match status" value="1"/>
</dbReference>
<dbReference type="InterPro" id="IPR036388">
    <property type="entry name" value="WH-like_DNA-bd_sf"/>
</dbReference>
<dbReference type="GO" id="GO:0043565">
    <property type="term" value="F:sequence-specific DNA binding"/>
    <property type="evidence" value="ECO:0007669"/>
    <property type="project" value="TreeGrafter"/>
</dbReference>
<keyword evidence="2" id="KW-0805">Transcription regulation</keyword>
<dbReference type="PRINTS" id="PR00039">
    <property type="entry name" value="HTHLYSR"/>
</dbReference>
<dbReference type="OrthoDB" id="5526340at2"/>
<dbReference type="InterPro" id="IPR005119">
    <property type="entry name" value="LysR_subst-bd"/>
</dbReference>
<keyword evidence="4" id="KW-0804">Transcription</keyword>
<dbReference type="SUPFAM" id="SSF53850">
    <property type="entry name" value="Periplasmic binding protein-like II"/>
    <property type="match status" value="1"/>
</dbReference>
<dbReference type="PANTHER" id="PTHR30537">
    <property type="entry name" value="HTH-TYPE TRANSCRIPTIONAL REGULATOR"/>
    <property type="match status" value="1"/>
</dbReference>
<sequence length="302" mass="34447">MYRSERVANRSLPPLNSLRAFEAAARHLSLSKAACELNVSRGAVSQQIKLLERHLNEPLFVRQGSQITLTDPAIHFLTLLTATFDNLQMGTQGLFGQNVQHTLTVRISQSFCCAWLLTRLADFQRQNPNLNIKFYSTVNLYPSTDQSFDIEIINGYGNWHNKDAERLTQSEEWLVVASPCFMKRFDFSQAVETISGYPKIGTMGYSEGWRDWFNVHSKGMPFTDPVLEFDSTQLSMEAACQGLGMLLAKRILVEDSIKAGDLLIAHPNAFNSQSHHYMIVNKHRDNHYQVSQFKQWLVESLR</sequence>
<dbReference type="GO" id="GO:0006351">
    <property type="term" value="P:DNA-templated transcription"/>
    <property type="evidence" value="ECO:0007669"/>
    <property type="project" value="TreeGrafter"/>
</dbReference>
<dbReference type="PANTHER" id="PTHR30537:SF74">
    <property type="entry name" value="HTH-TYPE TRANSCRIPTIONAL REGULATOR TRPI"/>
    <property type="match status" value="1"/>
</dbReference>
<name>A0A511QSX2_9VIBR</name>
<evidence type="ECO:0000313" key="6">
    <source>
        <dbReference type="EMBL" id="GEM80465.1"/>
    </source>
</evidence>
<dbReference type="Pfam" id="PF03466">
    <property type="entry name" value="LysR_substrate"/>
    <property type="match status" value="1"/>
</dbReference>
<evidence type="ECO:0000259" key="5">
    <source>
        <dbReference type="PROSITE" id="PS50931"/>
    </source>
</evidence>
<dbReference type="GO" id="GO:0003700">
    <property type="term" value="F:DNA-binding transcription factor activity"/>
    <property type="evidence" value="ECO:0007669"/>
    <property type="project" value="InterPro"/>
</dbReference>
<dbReference type="InterPro" id="IPR000847">
    <property type="entry name" value="LysR_HTH_N"/>
</dbReference>
<dbReference type="InterPro" id="IPR036390">
    <property type="entry name" value="WH_DNA-bd_sf"/>
</dbReference>
<dbReference type="RefSeq" id="WP_119010227.1">
    <property type="nucleotide sequence ID" value="NZ_BJXK01000011.1"/>
</dbReference>
<dbReference type="Proteomes" id="UP000321113">
    <property type="component" value="Unassembled WGS sequence"/>
</dbReference>
<comment type="caution">
    <text evidence="6">The sequence shown here is derived from an EMBL/GenBank/DDBJ whole genome shotgun (WGS) entry which is preliminary data.</text>
</comment>
<evidence type="ECO:0000256" key="1">
    <source>
        <dbReference type="ARBA" id="ARBA00009437"/>
    </source>
</evidence>
<comment type="similarity">
    <text evidence="1">Belongs to the LysR transcriptional regulatory family.</text>
</comment>
<protein>
    <submittedName>
        <fullName evidence="6">Transcriptional regulator</fullName>
    </submittedName>
</protein>
<evidence type="ECO:0000313" key="7">
    <source>
        <dbReference type="Proteomes" id="UP000321113"/>
    </source>
</evidence>
<reference evidence="6 7" key="1">
    <citation type="submission" date="2019-07" db="EMBL/GenBank/DDBJ databases">
        <title>Whole genome shotgun sequence of Vibrio superstes NBRC 103154.</title>
        <authorList>
            <person name="Hosoyama A."/>
            <person name="Uohara A."/>
            <person name="Ohji S."/>
            <person name="Ichikawa N."/>
        </authorList>
    </citation>
    <scope>NUCLEOTIDE SEQUENCE [LARGE SCALE GENOMIC DNA]</scope>
    <source>
        <strain evidence="6 7">NBRC 103154</strain>
    </source>
</reference>
<dbReference type="InterPro" id="IPR058163">
    <property type="entry name" value="LysR-type_TF_proteobact-type"/>
</dbReference>
<dbReference type="EMBL" id="BJXK01000011">
    <property type="protein sequence ID" value="GEM80465.1"/>
    <property type="molecule type" value="Genomic_DNA"/>
</dbReference>
<dbReference type="Pfam" id="PF00126">
    <property type="entry name" value="HTH_1"/>
    <property type="match status" value="1"/>
</dbReference>
<evidence type="ECO:0000256" key="2">
    <source>
        <dbReference type="ARBA" id="ARBA00023015"/>
    </source>
</evidence>
<evidence type="ECO:0000256" key="3">
    <source>
        <dbReference type="ARBA" id="ARBA00023125"/>
    </source>
</evidence>
<accession>A0A511QSX2</accession>
<dbReference type="Gene3D" id="3.40.190.10">
    <property type="entry name" value="Periplasmic binding protein-like II"/>
    <property type="match status" value="2"/>
</dbReference>
<dbReference type="Gene3D" id="1.10.10.10">
    <property type="entry name" value="Winged helix-like DNA-binding domain superfamily/Winged helix DNA-binding domain"/>
    <property type="match status" value="1"/>
</dbReference>
<feature type="domain" description="HTH lysR-type" evidence="5">
    <location>
        <begin position="13"/>
        <end position="70"/>
    </location>
</feature>
<organism evidence="6 7">
    <name type="scientific">Vibrio superstes NBRC 103154</name>
    <dbReference type="NCBI Taxonomy" id="1219062"/>
    <lineage>
        <taxon>Bacteria</taxon>
        <taxon>Pseudomonadati</taxon>
        <taxon>Pseudomonadota</taxon>
        <taxon>Gammaproteobacteria</taxon>
        <taxon>Vibrionales</taxon>
        <taxon>Vibrionaceae</taxon>
        <taxon>Vibrio</taxon>
    </lineage>
</organism>
<gene>
    <name evidence="6" type="ORF">VSU01S_27100</name>
</gene>
<proteinExistence type="inferred from homology"/>
<dbReference type="AlphaFoldDB" id="A0A511QSX2"/>
<dbReference type="PROSITE" id="PS50931">
    <property type="entry name" value="HTH_LYSR"/>
    <property type="match status" value="1"/>
</dbReference>
<evidence type="ECO:0000256" key="4">
    <source>
        <dbReference type="ARBA" id="ARBA00023163"/>
    </source>
</evidence>
<keyword evidence="3" id="KW-0238">DNA-binding</keyword>